<protein>
    <submittedName>
        <fullName evidence="2">Uncharacterized protein</fullName>
    </submittedName>
</protein>
<keyword evidence="3" id="KW-1185">Reference proteome</keyword>
<keyword evidence="1" id="KW-0472">Membrane</keyword>
<evidence type="ECO:0000256" key="1">
    <source>
        <dbReference type="SAM" id="Phobius"/>
    </source>
</evidence>
<name>A0A7W9EVS5_9SPHN</name>
<dbReference type="AlphaFoldDB" id="A0A7W9EVS5"/>
<proteinExistence type="predicted"/>
<dbReference type="RefSeq" id="WP_281396927.1">
    <property type="nucleotide sequence ID" value="NZ_JACIJK010000012.1"/>
</dbReference>
<feature type="transmembrane region" description="Helical" evidence="1">
    <location>
        <begin position="12"/>
        <end position="32"/>
    </location>
</feature>
<comment type="caution">
    <text evidence="2">The sequence shown here is derived from an EMBL/GenBank/DDBJ whole genome shotgun (WGS) entry which is preliminary data.</text>
</comment>
<evidence type="ECO:0000313" key="2">
    <source>
        <dbReference type="EMBL" id="MBB5716644.1"/>
    </source>
</evidence>
<organism evidence="2 3">
    <name type="scientific">Sphingomonas aerophila</name>
    <dbReference type="NCBI Taxonomy" id="1344948"/>
    <lineage>
        <taxon>Bacteria</taxon>
        <taxon>Pseudomonadati</taxon>
        <taxon>Pseudomonadota</taxon>
        <taxon>Alphaproteobacteria</taxon>
        <taxon>Sphingomonadales</taxon>
        <taxon>Sphingomonadaceae</taxon>
        <taxon>Sphingomonas</taxon>
    </lineage>
</organism>
<dbReference type="Proteomes" id="UP000546200">
    <property type="component" value="Unassembled WGS sequence"/>
</dbReference>
<accession>A0A7W9EVS5</accession>
<gene>
    <name evidence="2" type="ORF">FHS94_003514</name>
</gene>
<keyword evidence="1" id="KW-1133">Transmembrane helix</keyword>
<reference evidence="2 3" key="1">
    <citation type="submission" date="2020-08" db="EMBL/GenBank/DDBJ databases">
        <title>Genomic Encyclopedia of Type Strains, Phase IV (KMG-IV): sequencing the most valuable type-strain genomes for metagenomic binning, comparative biology and taxonomic classification.</title>
        <authorList>
            <person name="Goeker M."/>
        </authorList>
    </citation>
    <scope>NUCLEOTIDE SEQUENCE [LARGE SCALE GENOMIC DNA]</scope>
    <source>
        <strain evidence="2 3">DSM 100044</strain>
    </source>
</reference>
<keyword evidence="1" id="KW-0812">Transmembrane</keyword>
<sequence>MSTTIYSQAVTTVAYVVGAAAIAALVAALGWVRRPLFYVG</sequence>
<evidence type="ECO:0000313" key="3">
    <source>
        <dbReference type="Proteomes" id="UP000546200"/>
    </source>
</evidence>
<dbReference type="EMBL" id="JACIJK010000012">
    <property type="protein sequence ID" value="MBB5716644.1"/>
    <property type="molecule type" value="Genomic_DNA"/>
</dbReference>